<evidence type="ECO:0000256" key="1">
    <source>
        <dbReference type="SAM" id="MobiDB-lite"/>
    </source>
</evidence>
<evidence type="ECO:0000313" key="2">
    <source>
        <dbReference type="EMBL" id="JAC67527.1"/>
    </source>
</evidence>
<sequence length="68" mass="7347">GTQQPPRDGGKGIPLSKIDRSDCFPEASDLDRRRRFTGSVQVGAEGVGVGARGGRGTTYRPRLHPSRR</sequence>
<dbReference type="EMBL" id="GBEZ01018966">
    <property type="protein sequence ID" value="JAC67527.1"/>
    <property type="molecule type" value="Transcribed_RNA"/>
</dbReference>
<proteinExistence type="predicted"/>
<gene>
    <name evidence="2" type="ORF">TSPGSL018_10928</name>
</gene>
<reference evidence="2" key="1">
    <citation type="submission" date="2014-05" db="EMBL/GenBank/DDBJ databases">
        <title>The transcriptome of the halophilic microalga Tetraselmis sp. GSL018 isolated from the Great Salt Lake, Utah.</title>
        <authorList>
            <person name="Jinkerson R.E."/>
            <person name="D'Adamo S."/>
            <person name="Posewitz M.C."/>
        </authorList>
    </citation>
    <scope>NUCLEOTIDE SEQUENCE</scope>
    <source>
        <strain evidence="2">GSL018</strain>
    </source>
</reference>
<name>A0A061R3N2_9CHLO</name>
<feature type="compositionally biased region" description="Gly residues" evidence="1">
    <location>
        <begin position="46"/>
        <end position="56"/>
    </location>
</feature>
<accession>A0A061R3N2</accession>
<dbReference type="AlphaFoldDB" id="A0A061R3N2"/>
<feature type="region of interest" description="Disordered" evidence="1">
    <location>
        <begin position="1"/>
        <end position="23"/>
    </location>
</feature>
<feature type="non-terminal residue" evidence="2">
    <location>
        <position position="68"/>
    </location>
</feature>
<organism evidence="2">
    <name type="scientific">Tetraselmis sp. GSL018</name>
    <dbReference type="NCBI Taxonomy" id="582737"/>
    <lineage>
        <taxon>Eukaryota</taxon>
        <taxon>Viridiplantae</taxon>
        <taxon>Chlorophyta</taxon>
        <taxon>core chlorophytes</taxon>
        <taxon>Chlorodendrophyceae</taxon>
        <taxon>Chlorodendrales</taxon>
        <taxon>Chlorodendraceae</taxon>
        <taxon>Tetraselmis</taxon>
    </lineage>
</organism>
<feature type="region of interest" description="Disordered" evidence="1">
    <location>
        <begin position="46"/>
        <end position="68"/>
    </location>
</feature>
<protein>
    <submittedName>
        <fullName evidence="2">Uncharacterized protein</fullName>
    </submittedName>
</protein>
<feature type="non-terminal residue" evidence="2">
    <location>
        <position position="1"/>
    </location>
</feature>